<keyword evidence="1" id="KW-0812">Transmembrane</keyword>
<dbReference type="Proteomes" id="UP000887013">
    <property type="component" value="Unassembled WGS sequence"/>
</dbReference>
<organism evidence="2 3">
    <name type="scientific">Nephila pilipes</name>
    <name type="common">Giant wood spider</name>
    <name type="synonym">Nephila maculata</name>
    <dbReference type="NCBI Taxonomy" id="299642"/>
    <lineage>
        <taxon>Eukaryota</taxon>
        <taxon>Metazoa</taxon>
        <taxon>Ecdysozoa</taxon>
        <taxon>Arthropoda</taxon>
        <taxon>Chelicerata</taxon>
        <taxon>Arachnida</taxon>
        <taxon>Araneae</taxon>
        <taxon>Araneomorphae</taxon>
        <taxon>Entelegynae</taxon>
        <taxon>Araneoidea</taxon>
        <taxon>Nephilidae</taxon>
        <taxon>Nephila</taxon>
    </lineage>
</organism>
<name>A0A8X6TF23_NEPPI</name>
<comment type="caution">
    <text evidence="2">The sequence shown here is derived from an EMBL/GenBank/DDBJ whole genome shotgun (WGS) entry which is preliminary data.</text>
</comment>
<keyword evidence="3" id="KW-1185">Reference proteome</keyword>
<gene>
    <name evidence="2" type="ORF">NPIL_32761</name>
</gene>
<protein>
    <submittedName>
        <fullName evidence="2">Uncharacterized protein</fullName>
    </submittedName>
</protein>
<evidence type="ECO:0000313" key="2">
    <source>
        <dbReference type="EMBL" id="GFT01395.1"/>
    </source>
</evidence>
<accession>A0A8X6TF23</accession>
<proteinExistence type="predicted"/>
<sequence length="141" mass="15727">MDQYLICSHLGLCEFSVTKHLGLFHPKSIRRHNGKKMNSPTYGSVVPLPEGIHHFYPPQKLLQSLPSFPCGSSIIAYHLPAEDFYSFFCYLSVIFSLLFPLSCPSAVLFFPTCYPFVTSPLLPSCGIEEGGMDVGFSLLPY</sequence>
<keyword evidence="1" id="KW-0472">Membrane</keyword>
<reference evidence="2" key="1">
    <citation type="submission" date="2020-08" db="EMBL/GenBank/DDBJ databases">
        <title>Multicomponent nature underlies the extraordinary mechanical properties of spider dragline silk.</title>
        <authorList>
            <person name="Kono N."/>
            <person name="Nakamura H."/>
            <person name="Mori M."/>
            <person name="Yoshida Y."/>
            <person name="Ohtoshi R."/>
            <person name="Malay A.D."/>
            <person name="Moran D.A.P."/>
            <person name="Tomita M."/>
            <person name="Numata K."/>
            <person name="Arakawa K."/>
        </authorList>
    </citation>
    <scope>NUCLEOTIDE SEQUENCE</scope>
</reference>
<evidence type="ECO:0000313" key="3">
    <source>
        <dbReference type="Proteomes" id="UP000887013"/>
    </source>
</evidence>
<dbReference type="AlphaFoldDB" id="A0A8X6TF23"/>
<evidence type="ECO:0000256" key="1">
    <source>
        <dbReference type="SAM" id="Phobius"/>
    </source>
</evidence>
<dbReference type="EMBL" id="BMAW01055543">
    <property type="protein sequence ID" value="GFT01395.1"/>
    <property type="molecule type" value="Genomic_DNA"/>
</dbReference>
<feature type="transmembrane region" description="Helical" evidence="1">
    <location>
        <begin position="87"/>
        <end position="110"/>
    </location>
</feature>
<keyword evidence="1" id="KW-1133">Transmembrane helix</keyword>